<dbReference type="InterPro" id="IPR013762">
    <property type="entry name" value="Integrase-like_cat_sf"/>
</dbReference>
<protein>
    <submittedName>
        <fullName evidence="8">Integrase domain-containing protein</fullName>
    </submittedName>
</protein>
<feature type="domain" description="Tyr recombinase" evidence="6">
    <location>
        <begin position="209"/>
        <end position="386"/>
    </location>
</feature>
<dbReference type="Pfam" id="PF00589">
    <property type="entry name" value="Phage_integrase"/>
    <property type="match status" value="1"/>
</dbReference>
<dbReference type="InterPro" id="IPR010998">
    <property type="entry name" value="Integrase_recombinase_N"/>
</dbReference>
<evidence type="ECO:0000259" key="7">
    <source>
        <dbReference type="PROSITE" id="PS51900"/>
    </source>
</evidence>
<dbReference type="PANTHER" id="PTHR30629:SF6">
    <property type="entry name" value="PROPHAGE INTEGRASE INTA-RELATED"/>
    <property type="match status" value="1"/>
</dbReference>
<dbReference type="Gene3D" id="1.10.443.10">
    <property type="entry name" value="Intergrase catalytic core"/>
    <property type="match status" value="1"/>
</dbReference>
<dbReference type="PANTHER" id="PTHR30629">
    <property type="entry name" value="PROPHAGE INTEGRASE"/>
    <property type="match status" value="1"/>
</dbReference>
<dbReference type="EMBL" id="CP136601">
    <property type="protein sequence ID" value="WOH44682.1"/>
    <property type="molecule type" value="Genomic_DNA"/>
</dbReference>
<dbReference type="RefSeq" id="WP_057066724.1">
    <property type="nucleotide sequence ID" value="NZ_CP136601.1"/>
</dbReference>
<dbReference type="InterPro" id="IPR053876">
    <property type="entry name" value="Phage_int_M"/>
</dbReference>
<dbReference type="InterPro" id="IPR025166">
    <property type="entry name" value="Integrase_DNA_bind_dom"/>
</dbReference>
<dbReference type="InterPro" id="IPR011010">
    <property type="entry name" value="DNA_brk_join_enz"/>
</dbReference>
<keyword evidence="9" id="KW-1185">Reference proteome</keyword>
<reference evidence="8 9" key="1">
    <citation type="submission" date="2023-10" db="EMBL/GenBank/DDBJ databases">
        <title>SFO-1, KPC-2, NDM-1 were first reported in Portuguese citrobacter collected clinically.</title>
        <authorList>
            <person name="Guo K."/>
        </authorList>
    </citation>
    <scope>NUCLEOTIDE SEQUENCE [LARGE SCALE GENOMIC DNA]</scope>
    <source>
        <strain evidence="8 9">L2724hy</strain>
    </source>
</reference>
<dbReference type="Pfam" id="PF22022">
    <property type="entry name" value="Phage_int_M"/>
    <property type="match status" value="1"/>
</dbReference>
<keyword evidence="3 5" id="KW-0238">DNA-binding</keyword>
<dbReference type="InterPro" id="IPR038488">
    <property type="entry name" value="Integrase_DNA-bd_sf"/>
</dbReference>
<dbReference type="PROSITE" id="PS51900">
    <property type="entry name" value="CB"/>
    <property type="match status" value="1"/>
</dbReference>
<evidence type="ECO:0000256" key="3">
    <source>
        <dbReference type="ARBA" id="ARBA00023125"/>
    </source>
</evidence>
<accession>A0ABZ0H581</accession>
<name>A0ABZ0H581_9ENTR</name>
<organism evidence="8 9">
    <name type="scientific">Citrobacter portucalensis</name>
    <dbReference type="NCBI Taxonomy" id="1639133"/>
    <lineage>
        <taxon>Bacteria</taxon>
        <taxon>Pseudomonadati</taxon>
        <taxon>Pseudomonadota</taxon>
        <taxon>Gammaproteobacteria</taxon>
        <taxon>Enterobacterales</taxon>
        <taxon>Enterobacteriaceae</taxon>
        <taxon>Citrobacter</taxon>
        <taxon>Citrobacter freundii complex</taxon>
    </lineage>
</organism>
<evidence type="ECO:0000256" key="4">
    <source>
        <dbReference type="ARBA" id="ARBA00023172"/>
    </source>
</evidence>
<dbReference type="Pfam" id="PF13356">
    <property type="entry name" value="Arm-DNA-bind_3"/>
    <property type="match status" value="1"/>
</dbReference>
<dbReference type="InterPro" id="IPR050808">
    <property type="entry name" value="Phage_Integrase"/>
</dbReference>
<dbReference type="SUPFAM" id="SSF56349">
    <property type="entry name" value="DNA breaking-rejoining enzymes"/>
    <property type="match status" value="1"/>
</dbReference>
<dbReference type="InterPro" id="IPR002104">
    <property type="entry name" value="Integrase_catalytic"/>
</dbReference>
<evidence type="ECO:0000259" key="6">
    <source>
        <dbReference type="PROSITE" id="PS51898"/>
    </source>
</evidence>
<dbReference type="Proteomes" id="UP001302613">
    <property type="component" value="Chromosome"/>
</dbReference>
<evidence type="ECO:0000256" key="2">
    <source>
        <dbReference type="ARBA" id="ARBA00022908"/>
    </source>
</evidence>
<keyword evidence="4" id="KW-0233">DNA recombination</keyword>
<dbReference type="Gene3D" id="1.10.150.130">
    <property type="match status" value="1"/>
</dbReference>
<dbReference type="NCBIfam" id="NF007246">
    <property type="entry name" value="PRK09692.1"/>
    <property type="match status" value="1"/>
</dbReference>
<evidence type="ECO:0000313" key="9">
    <source>
        <dbReference type="Proteomes" id="UP001302613"/>
    </source>
</evidence>
<evidence type="ECO:0000256" key="5">
    <source>
        <dbReference type="PROSITE-ProRule" id="PRU01248"/>
    </source>
</evidence>
<gene>
    <name evidence="8" type="ORF">RY846_05730</name>
</gene>
<evidence type="ECO:0000256" key="1">
    <source>
        <dbReference type="ARBA" id="ARBA00008857"/>
    </source>
</evidence>
<keyword evidence="2" id="KW-0229">DNA integration</keyword>
<dbReference type="PROSITE" id="PS51898">
    <property type="entry name" value="TYR_RECOMBINASE"/>
    <property type="match status" value="1"/>
</dbReference>
<dbReference type="InterPro" id="IPR044068">
    <property type="entry name" value="CB"/>
</dbReference>
<comment type="similarity">
    <text evidence="1">Belongs to the 'phage' integrase family.</text>
</comment>
<proteinExistence type="inferred from homology"/>
<evidence type="ECO:0000313" key="8">
    <source>
        <dbReference type="EMBL" id="WOH44682.1"/>
    </source>
</evidence>
<feature type="domain" description="Core-binding (CB)" evidence="7">
    <location>
        <begin position="105"/>
        <end position="186"/>
    </location>
</feature>
<dbReference type="Gene3D" id="3.30.160.390">
    <property type="entry name" value="Integrase, DNA-binding domain"/>
    <property type="match status" value="1"/>
</dbReference>
<sequence>MARLTKPLTDTEIKNARPKEVEYTLHDGDGLQLLIKTSGKKVWQYRYSRPFNQKRAKLTFGPYPEVTLADARQRRHEARTLLTKDIDPYTHQQSLRRQALEAQSNTFKIVAGQWLQLKKSSITADYASDIWRSLEKDIFPAIGEISITDIKAPTLVQAIQPVQSRGALETVRRLCQRINEVMIYAMNAGLIDTAPSINISKAFEKPQKKHMPSIRPDQLPQLMQTMRLASIELPTRCLFMWQLLTLTRPSEASDTRWQEIDLDAREWRIPAERMKMKRAHIVPLSVQALAVLELMRPLSSQREYVFSSRIKPLQPMSSQTVNAALKRAGLGGILVSHGMRSIASTALNEQGFPPDVIEAALAHVDKNEVRRAYNRSDYLEQRRPMMQWWADFVKAADNGSLLEGGIRGLKAIN</sequence>
<dbReference type="CDD" id="cd00801">
    <property type="entry name" value="INT_P4_C"/>
    <property type="match status" value="1"/>
</dbReference>